<evidence type="ECO:0000256" key="1">
    <source>
        <dbReference type="SAM" id="Phobius"/>
    </source>
</evidence>
<gene>
    <name evidence="2" type="ORF">BCR36DRAFT_587063</name>
</gene>
<proteinExistence type="predicted"/>
<dbReference type="EMBL" id="MCFH01000061">
    <property type="protein sequence ID" value="ORX42714.1"/>
    <property type="molecule type" value="Genomic_DNA"/>
</dbReference>
<reference evidence="2 3" key="2">
    <citation type="submission" date="2016-08" db="EMBL/GenBank/DDBJ databases">
        <title>Pervasive Adenine N6-methylation of Active Genes in Fungi.</title>
        <authorList>
            <consortium name="DOE Joint Genome Institute"/>
            <person name="Mondo S.J."/>
            <person name="Dannebaum R.O."/>
            <person name="Kuo R.C."/>
            <person name="Labutti K."/>
            <person name="Haridas S."/>
            <person name="Kuo A."/>
            <person name="Salamov A."/>
            <person name="Ahrendt S.R."/>
            <person name="Lipzen A."/>
            <person name="Sullivan W."/>
            <person name="Andreopoulos W.B."/>
            <person name="Clum A."/>
            <person name="Lindquist E."/>
            <person name="Daum C."/>
            <person name="Ramamoorthy G.K."/>
            <person name="Gryganskyi A."/>
            <person name="Culley D."/>
            <person name="Magnuson J.K."/>
            <person name="James T.Y."/>
            <person name="O'Malley M.A."/>
            <person name="Stajich J.E."/>
            <person name="Spatafora J.W."/>
            <person name="Visel A."/>
            <person name="Grigoriev I.V."/>
        </authorList>
    </citation>
    <scope>NUCLEOTIDE SEQUENCE [LARGE SCALE GENOMIC DNA]</scope>
    <source>
        <strain evidence="3">finn</strain>
    </source>
</reference>
<name>A0A1Y1UX14_9FUNG</name>
<keyword evidence="1" id="KW-0472">Membrane</keyword>
<accession>A0A1Y1UX14</accession>
<keyword evidence="1" id="KW-1133">Transmembrane helix</keyword>
<sequence>MIRASNYTCSSEGKYNFLVLWCKDEANDKCIDIDMDFHDTYNEKLITENIKKEPKPILTTCNIESIDKRKCKTPKCSQNSDCYSGACYKKNCVAKSDIHYCDCSAGQVYCQKQMYMPCKSDEECLSSLCLDETCQPDGHRDALFKDNLGIYAYMVFVCILGVVLQFCSEKKGKRKKEKGA</sequence>
<dbReference type="AlphaFoldDB" id="A0A1Y1UX14"/>
<keyword evidence="3" id="KW-1185">Reference proteome</keyword>
<dbReference type="OrthoDB" id="2144499at2759"/>
<keyword evidence="1" id="KW-0812">Transmembrane</keyword>
<dbReference type="Proteomes" id="UP000193719">
    <property type="component" value="Unassembled WGS sequence"/>
</dbReference>
<evidence type="ECO:0000313" key="2">
    <source>
        <dbReference type="EMBL" id="ORX42714.1"/>
    </source>
</evidence>
<comment type="caution">
    <text evidence="2">The sequence shown here is derived from an EMBL/GenBank/DDBJ whole genome shotgun (WGS) entry which is preliminary data.</text>
</comment>
<organism evidence="2 3">
    <name type="scientific">Piromyces finnis</name>
    <dbReference type="NCBI Taxonomy" id="1754191"/>
    <lineage>
        <taxon>Eukaryota</taxon>
        <taxon>Fungi</taxon>
        <taxon>Fungi incertae sedis</taxon>
        <taxon>Chytridiomycota</taxon>
        <taxon>Chytridiomycota incertae sedis</taxon>
        <taxon>Neocallimastigomycetes</taxon>
        <taxon>Neocallimastigales</taxon>
        <taxon>Neocallimastigaceae</taxon>
        <taxon>Piromyces</taxon>
    </lineage>
</organism>
<reference evidence="2 3" key="1">
    <citation type="submission" date="2016-08" db="EMBL/GenBank/DDBJ databases">
        <title>Genomes of anaerobic fungi encode conserved fungal cellulosomes for biomass hydrolysis.</title>
        <authorList>
            <consortium name="DOE Joint Genome Institute"/>
            <person name="Haitjema C.H."/>
            <person name="Gilmore S.P."/>
            <person name="Henske J.K."/>
            <person name="Solomon K.V."/>
            <person name="De Groot R."/>
            <person name="Kuo A."/>
            <person name="Mondo S.J."/>
            <person name="Salamov A.A."/>
            <person name="Labutti K."/>
            <person name="Zhao Z."/>
            <person name="Chiniquy J."/>
            <person name="Barry K."/>
            <person name="Brewer H.M."/>
            <person name="Purvine S.O."/>
            <person name="Wright A.T."/>
            <person name="Boxma B."/>
            <person name="Van Alen T."/>
            <person name="Hackstein J.H."/>
            <person name="Baker S.E."/>
            <person name="Grigoriev I.V."/>
            <person name="O'Malley M.A."/>
        </authorList>
    </citation>
    <scope>NUCLEOTIDE SEQUENCE [LARGE SCALE GENOMIC DNA]</scope>
    <source>
        <strain evidence="3">finn</strain>
    </source>
</reference>
<evidence type="ECO:0000313" key="3">
    <source>
        <dbReference type="Proteomes" id="UP000193719"/>
    </source>
</evidence>
<protein>
    <submittedName>
        <fullName evidence="2">Uncharacterized protein</fullName>
    </submittedName>
</protein>
<feature type="transmembrane region" description="Helical" evidence="1">
    <location>
        <begin position="150"/>
        <end position="168"/>
    </location>
</feature>